<dbReference type="Proteomes" id="UP000315440">
    <property type="component" value="Unassembled WGS sequence"/>
</dbReference>
<feature type="chain" id="PRO_5022665811" evidence="4">
    <location>
        <begin position="29"/>
        <end position="331"/>
    </location>
</feature>
<dbReference type="PANTHER" id="PTHR32347:SF23">
    <property type="entry name" value="BLL5650 PROTEIN"/>
    <property type="match status" value="1"/>
</dbReference>
<organism evidence="5 6">
    <name type="scientific">Pseudobythopirellula maris</name>
    <dbReference type="NCBI Taxonomy" id="2527991"/>
    <lineage>
        <taxon>Bacteria</taxon>
        <taxon>Pseudomonadati</taxon>
        <taxon>Planctomycetota</taxon>
        <taxon>Planctomycetia</taxon>
        <taxon>Pirellulales</taxon>
        <taxon>Lacipirellulaceae</taxon>
        <taxon>Pseudobythopirellula</taxon>
    </lineage>
</organism>
<dbReference type="PANTHER" id="PTHR32347">
    <property type="entry name" value="EFFLUX SYSTEM COMPONENT YKNX-RELATED"/>
    <property type="match status" value="1"/>
</dbReference>
<evidence type="ECO:0000256" key="1">
    <source>
        <dbReference type="ARBA" id="ARBA00004196"/>
    </source>
</evidence>
<evidence type="ECO:0000256" key="4">
    <source>
        <dbReference type="SAM" id="SignalP"/>
    </source>
</evidence>
<keyword evidence="6" id="KW-1185">Reference proteome</keyword>
<evidence type="ECO:0000256" key="3">
    <source>
        <dbReference type="SAM" id="Coils"/>
    </source>
</evidence>
<comment type="subcellular location">
    <subcellularLocation>
        <location evidence="1">Cell envelope</location>
    </subcellularLocation>
</comment>
<comment type="caution">
    <text evidence="5">The sequence shown here is derived from an EMBL/GenBank/DDBJ whole genome shotgun (WGS) entry which is preliminary data.</text>
</comment>
<evidence type="ECO:0000313" key="5">
    <source>
        <dbReference type="EMBL" id="TWT90895.1"/>
    </source>
</evidence>
<dbReference type="Gene3D" id="1.10.287.470">
    <property type="entry name" value="Helix hairpin bin"/>
    <property type="match status" value="1"/>
</dbReference>
<keyword evidence="5" id="KW-0670">Pyruvate</keyword>
<accession>A0A5C5ZUW4</accession>
<name>A0A5C5ZUW4_9BACT</name>
<keyword evidence="2 3" id="KW-0175">Coiled coil</keyword>
<proteinExistence type="predicted"/>
<sequence precursor="true">MNTATMRTAAARLPVLLLLLLPARAAVAQQFGLPAGPDGGAPIAAPGEGGHPRIGRCLIGLVDDVELPAPEPGVLTYLGVKLGDYVRAEQEIAKIDDSEVRQQFEVAVLAYNAANKRANDDIEERYSAAAARVAFADLQELKDANASVVKAVTNTDIRRAELEFDRSKLGAEKARNEQILAGYDAQTKRAELKLAELARERRIVRAPFDGQVIEILRDQQEWVSPGDTIVRVIRRDTLQAEGRLYFDDYDPRQVDGCEVTVSVNVGPGDPIEATGRIVHIHPVAEYDGRPMFRVRAEIANRQEDGRWLIMPQMFADMTIHLDTGGVAAARR</sequence>
<gene>
    <name evidence="5" type="ORF">Mal64_12940</name>
</gene>
<dbReference type="AlphaFoldDB" id="A0A5C5ZUW4"/>
<evidence type="ECO:0000256" key="2">
    <source>
        <dbReference type="ARBA" id="ARBA00023054"/>
    </source>
</evidence>
<feature type="coiled-coil region" evidence="3">
    <location>
        <begin position="157"/>
        <end position="200"/>
    </location>
</feature>
<dbReference type="InterPro" id="IPR050465">
    <property type="entry name" value="UPF0194_transport"/>
</dbReference>
<dbReference type="RefSeq" id="WP_146398179.1">
    <property type="nucleotide sequence ID" value="NZ_SJPQ01000001.1"/>
</dbReference>
<keyword evidence="4" id="KW-0732">Signal</keyword>
<dbReference type="OrthoDB" id="259511at2"/>
<feature type="signal peptide" evidence="4">
    <location>
        <begin position="1"/>
        <end position="28"/>
    </location>
</feature>
<dbReference type="GO" id="GO:0030313">
    <property type="term" value="C:cell envelope"/>
    <property type="evidence" value="ECO:0007669"/>
    <property type="project" value="UniProtKB-SubCell"/>
</dbReference>
<dbReference type="SUPFAM" id="SSF111369">
    <property type="entry name" value="HlyD-like secretion proteins"/>
    <property type="match status" value="1"/>
</dbReference>
<dbReference type="EMBL" id="SJPQ01000001">
    <property type="protein sequence ID" value="TWT90895.1"/>
    <property type="molecule type" value="Genomic_DNA"/>
</dbReference>
<protein>
    <submittedName>
        <fullName evidence="5">Pyruvate dehydrogenase dihydrolipoyltransacetylase</fullName>
    </submittedName>
</protein>
<evidence type="ECO:0000313" key="6">
    <source>
        <dbReference type="Proteomes" id="UP000315440"/>
    </source>
</evidence>
<reference evidence="5 6" key="1">
    <citation type="submission" date="2019-02" db="EMBL/GenBank/DDBJ databases">
        <title>Deep-cultivation of Planctomycetes and their phenomic and genomic characterization uncovers novel biology.</title>
        <authorList>
            <person name="Wiegand S."/>
            <person name="Jogler M."/>
            <person name="Boedeker C."/>
            <person name="Pinto D."/>
            <person name="Vollmers J."/>
            <person name="Rivas-Marin E."/>
            <person name="Kohn T."/>
            <person name="Peeters S.H."/>
            <person name="Heuer A."/>
            <person name="Rast P."/>
            <person name="Oberbeckmann S."/>
            <person name="Bunk B."/>
            <person name="Jeske O."/>
            <person name="Meyerdierks A."/>
            <person name="Storesund J.E."/>
            <person name="Kallscheuer N."/>
            <person name="Luecker S."/>
            <person name="Lage O.M."/>
            <person name="Pohl T."/>
            <person name="Merkel B.J."/>
            <person name="Hornburger P."/>
            <person name="Mueller R.-W."/>
            <person name="Bruemmer F."/>
            <person name="Labrenz M."/>
            <person name="Spormann A.M."/>
            <person name="Op Den Camp H."/>
            <person name="Overmann J."/>
            <person name="Amann R."/>
            <person name="Jetten M.S.M."/>
            <person name="Mascher T."/>
            <person name="Medema M.H."/>
            <person name="Devos D.P."/>
            <person name="Kaster A.-K."/>
            <person name="Ovreas L."/>
            <person name="Rohde M."/>
            <person name="Galperin M.Y."/>
            <person name="Jogler C."/>
        </authorList>
    </citation>
    <scope>NUCLEOTIDE SEQUENCE [LARGE SCALE GENOMIC DNA]</scope>
    <source>
        <strain evidence="5 6">Mal64</strain>
    </source>
</reference>
<dbReference type="Gene3D" id="2.40.30.170">
    <property type="match status" value="1"/>
</dbReference>
<dbReference type="Gene3D" id="2.40.50.100">
    <property type="match status" value="1"/>
</dbReference>